<reference evidence="2" key="1">
    <citation type="journal article" date="2019" name="Curr. Biol.">
        <title>Genome Sequence of Striga asiatica Provides Insight into the Evolution of Plant Parasitism.</title>
        <authorList>
            <person name="Yoshida S."/>
            <person name="Kim S."/>
            <person name="Wafula E.K."/>
            <person name="Tanskanen J."/>
            <person name="Kim Y.M."/>
            <person name="Honaas L."/>
            <person name="Yang Z."/>
            <person name="Spallek T."/>
            <person name="Conn C.E."/>
            <person name="Ichihashi Y."/>
            <person name="Cheong K."/>
            <person name="Cui S."/>
            <person name="Der J.P."/>
            <person name="Gundlach H."/>
            <person name="Jiao Y."/>
            <person name="Hori C."/>
            <person name="Ishida J.K."/>
            <person name="Kasahara H."/>
            <person name="Kiba T."/>
            <person name="Kim M.S."/>
            <person name="Koo N."/>
            <person name="Laohavisit A."/>
            <person name="Lee Y.H."/>
            <person name="Lumba S."/>
            <person name="McCourt P."/>
            <person name="Mortimer J.C."/>
            <person name="Mutuku J.M."/>
            <person name="Nomura T."/>
            <person name="Sasaki-Sekimoto Y."/>
            <person name="Seto Y."/>
            <person name="Wang Y."/>
            <person name="Wakatake T."/>
            <person name="Sakakibara H."/>
            <person name="Demura T."/>
            <person name="Yamaguchi S."/>
            <person name="Yoneyama K."/>
            <person name="Manabe R.I."/>
            <person name="Nelson D.C."/>
            <person name="Schulman A.H."/>
            <person name="Timko M.P."/>
            <person name="dePamphilis C.W."/>
            <person name="Choi D."/>
            <person name="Shirasu K."/>
        </authorList>
    </citation>
    <scope>NUCLEOTIDE SEQUENCE [LARGE SCALE GENOMIC DNA]</scope>
    <source>
        <strain evidence="2">cv. UVA1</strain>
    </source>
</reference>
<accession>A0A5A7QT38</accession>
<name>A0A5A7QT38_STRAF</name>
<keyword evidence="2" id="KW-1185">Reference proteome</keyword>
<organism evidence="1 2">
    <name type="scientific">Striga asiatica</name>
    <name type="common">Asiatic witchweed</name>
    <name type="synonym">Buchnera asiatica</name>
    <dbReference type="NCBI Taxonomy" id="4170"/>
    <lineage>
        <taxon>Eukaryota</taxon>
        <taxon>Viridiplantae</taxon>
        <taxon>Streptophyta</taxon>
        <taxon>Embryophyta</taxon>
        <taxon>Tracheophyta</taxon>
        <taxon>Spermatophyta</taxon>
        <taxon>Magnoliopsida</taxon>
        <taxon>eudicotyledons</taxon>
        <taxon>Gunneridae</taxon>
        <taxon>Pentapetalae</taxon>
        <taxon>asterids</taxon>
        <taxon>lamiids</taxon>
        <taxon>Lamiales</taxon>
        <taxon>Orobanchaceae</taxon>
        <taxon>Buchnereae</taxon>
        <taxon>Striga</taxon>
    </lineage>
</organism>
<dbReference type="AlphaFoldDB" id="A0A5A7QT38"/>
<dbReference type="EMBL" id="BKCP01008173">
    <property type="protein sequence ID" value="GER48038.1"/>
    <property type="molecule type" value="Genomic_DNA"/>
</dbReference>
<comment type="caution">
    <text evidence="1">The sequence shown here is derived from an EMBL/GenBank/DDBJ whole genome shotgun (WGS) entry which is preliminary data.</text>
</comment>
<sequence>SHRRHGDVATFDSPQPIYSTTLSTADYCHIFVGDFLEELENRVDVLTLSNNGGGRRRAISRCPWCTEEVGGSLDGGNKGLHGHDNCNVEDLDRIKQIFLRRG</sequence>
<feature type="non-terminal residue" evidence="1">
    <location>
        <position position="1"/>
    </location>
</feature>
<evidence type="ECO:0000313" key="1">
    <source>
        <dbReference type="EMBL" id="GER48038.1"/>
    </source>
</evidence>
<dbReference type="Proteomes" id="UP000325081">
    <property type="component" value="Unassembled WGS sequence"/>
</dbReference>
<gene>
    <name evidence="1" type="ORF">STAS_25194</name>
</gene>
<evidence type="ECO:0000313" key="2">
    <source>
        <dbReference type="Proteomes" id="UP000325081"/>
    </source>
</evidence>
<protein>
    <submittedName>
        <fullName evidence="1">WD-repeat 1</fullName>
    </submittedName>
</protein>
<proteinExistence type="predicted"/>
<dbReference type="OrthoDB" id="1731743at2759"/>